<protein>
    <recommendedName>
        <fullName evidence="3">CDP-Glycerol:Poly(Glycerophosphate) glycerophosphotransferase</fullName>
    </recommendedName>
</protein>
<dbReference type="AlphaFoldDB" id="A0A1I4XVI1"/>
<evidence type="ECO:0000313" key="2">
    <source>
        <dbReference type="Proteomes" id="UP000242869"/>
    </source>
</evidence>
<organism evidence="1 2">
    <name type="scientific">Formivibrio citricus</name>
    <dbReference type="NCBI Taxonomy" id="83765"/>
    <lineage>
        <taxon>Bacteria</taxon>
        <taxon>Pseudomonadati</taxon>
        <taxon>Pseudomonadota</taxon>
        <taxon>Betaproteobacteria</taxon>
        <taxon>Neisseriales</taxon>
        <taxon>Chitinibacteraceae</taxon>
        <taxon>Formivibrio</taxon>
    </lineage>
</organism>
<proteinExistence type="predicted"/>
<evidence type="ECO:0000313" key="1">
    <source>
        <dbReference type="EMBL" id="SFN29901.1"/>
    </source>
</evidence>
<keyword evidence="2" id="KW-1185">Reference proteome</keyword>
<dbReference type="Proteomes" id="UP000242869">
    <property type="component" value="Unassembled WGS sequence"/>
</dbReference>
<accession>A0A1I4XVI1</accession>
<name>A0A1I4XVI1_9NEIS</name>
<dbReference type="RefSeq" id="WP_143085977.1">
    <property type="nucleotide sequence ID" value="NZ_FOVE01000006.1"/>
</dbReference>
<dbReference type="EMBL" id="FOVE01000006">
    <property type="protein sequence ID" value="SFN29901.1"/>
    <property type="molecule type" value="Genomic_DNA"/>
</dbReference>
<gene>
    <name evidence="1" type="ORF">SAMN05660284_01140</name>
</gene>
<evidence type="ECO:0008006" key="3">
    <source>
        <dbReference type="Google" id="ProtNLM"/>
    </source>
</evidence>
<reference evidence="2" key="1">
    <citation type="submission" date="2016-10" db="EMBL/GenBank/DDBJ databases">
        <authorList>
            <person name="Varghese N."/>
            <person name="Submissions S."/>
        </authorList>
    </citation>
    <scope>NUCLEOTIDE SEQUENCE [LARGE SCALE GENOMIC DNA]</scope>
    <source>
        <strain evidence="2">DSM 6150</strain>
    </source>
</reference>
<dbReference type="STRING" id="83765.SAMN05660284_01140"/>
<sequence>MRFYESLGACHVVRLALAGEQAFFCFKSISARLAEKIVGIFGLSVNARKIDFGDLQHATQIRDRAYRMAEQQIIKLDCAEWTELVGDRLGIDFSLLFRKYIFDWLYVKFEFYEIILQYANENPNVHCAIRLHKEFAAGYISSLKQVCSVTEKKEGKIIGFLSILLLPTFLYRYWKQCGSSEVDFCVGQLVCEVEDYKTAEMFSAIFHGFPNVCYVVDYSKSAGLPHDVRERMNVRDLKLDRPGYEYLRRAAWHYIAICLANIVQVWPHGARLFRVFYMLMRARAEAVAGNGNVFCVYEHQTTEKAARNEFIRQQGGRSVFVPLNAHVTPQFFHSEIFINYDVMCAAGPHTAELYTGKRALTKHFPGTGSFDAHRILADSPERAQRIARLKQFKGDAMLITVISPGICDPTYSHEIRLMQLACKLSCQPGVKVAVRLKPVPPERKYSDFYADITKGYDQLLLTGSEHDLFDFLDMTDLFVTSISNAACDVLLRGAQVMFIDYLKDPDFFLWWRMAGESLLTEECAFDRIMAWVNDGGDGPVRAQLRQDMKKVSSFIGWKYPDFEAYRANLLNQLAQLLPLAAPGNVESRMSGAAFE</sequence>